<sequence length="93" mass="10352">MSHNRKDRPRTAEFDAQLRHDAQPPQASVSDQPSPRTAFEDWIAYWQPITRQWPPLDAEGIAAVAAVVARIDRRRADTATDDGDSQKPGAQCA</sequence>
<name>A0ABV8VKC9_9NOCA</name>
<dbReference type="RefSeq" id="WP_378562910.1">
    <property type="nucleotide sequence ID" value="NZ_JBHSDL010000014.1"/>
</dbReference>
<protein>
    <submittedName>
        <fullName evidence="2">Uncharacterized protein</fullName>
    </submittedName>
</protein>
<feature type="region of interest" description="Disordered" evidence="1">
    <location>
        <begin position="1"/>
        <end position="35"/>
    </location>
</feature>
<feature type="compositionally biased region" description="Basic and acidic residues" evidence="1">
    <location>
        <begin position="9"/>
        <end position="22"/>
    </location>
</feature>
<comment type="caution">
    <text evidence="2">The sequence shown here is derived from an EMBL/GenBank/DDBJ whole genome shotgun (WGS) entry which is preliminary data.</text>
</comment>
<keyword evidence="3" id="KW-1185">Reference proteome</keyword>
<proteinExistence type="predicted"/>
<feature type="compositionally biased region" description="Polar residues" evidence="1">
    <location>
        <begin position="25"/>
        <end position="35"/>
    </location>
</feature>
<accession>A0ABV8VKC9</accession>
<evidence type="ECO:0000256" key="1">
    <source>
        <dbReference type="SAM" id="MobiDB-lite"/>
    </source>
</evidence>
<dbReference type="Proteomes" id="UP001595844">
    <property type="component" value="Unassembled WGS sequence"/>
</dbReference>
<evidence type="ECO:0000313" key="3">
    <source>
        <dbReference type="Proteomes" id="UP001595844"/>
    </source>
</evidence>
<reference evidence="3" key="1">
    <citation type="journal article" date="2019" name="Int. J. Syst. Evol. Microbiol.">
        <title>The Global Catalogue of Microorganisms (GCM) 10K type strain sequencing project: providing services to taxonomists for standard genome sequencing and annotation.</title>
        <authorList>
            <consortium name="The Broad Institute Genomics Platform"/>
            <consortium name="The Broad Institute Genome Sequencing Center for Infectious Disease"/>
            <person name="Wu L."/>
            <person name="Ma J."/>
        </authorList>
    </citation>
    <scope>NUCLEOTIDE SEQUENCE [LARGE SCALE GENOMIC DNA]</scope>
    <source>
        <strain evidence="3">IBRC-M 10490</strain>
    </source>
</reference>
<dbReference type="EMBL" id="JBHSDL010000014">
    <property type="protein sequence ID" value="MFC4375731.1"/>
    <property type="molecule type" value="Genomic_DNA"/>
</dbReference>
<organism evidence="2 3">
    <name type="scientific">Nocardia halotolerans</name>
    <dbReference type="NCBI Taxonomy" id="1755878"/>
    <lineage>
        <taxon>Bacteria</taxon>
        <taxon>Bacillati</taxon>
        <taxon>Actinomycetota</taxon>
        <taxon>Actinomycetes</taxon>
        <taxon>Mycobacteriales</taxon>
        <taxon>Nocardiaceae</taxon>
        <taxon>Nocardia</taxon>
    </lineage>
</organism>
<evidence type="ECO:0000313" key="2">
    <source>
        <dbReference type="EMBL" id="MFC4375731.1"/>
    </source>
</evidence>
<gene>
    <name evidence="2" type="ORF">ACFO5K_16645</name>
</gene>